<reference evidence="1" key="1">
    <citation type="submission" date="2018-05" db="EMBL/GenBank/DDBJ databases">
        <authorList>
            <person name="Lanie J.A."/>
            <person name="Ng W.-L."/>
            <person name="Kazmierczak K.M."/>
            <person name="Andrzejewski T.M."/>
            <person name="Davidsen T.M."/>
            <person name="Wayne K.J."/>
            <person name="Tettelin H."/>
            <person name="Glass J.I."/>
            <person name="Rusch D."/>
            <person name="Podicherti R."/>
            <person name="Tsui H.-C.T."/>
            <person name="Winkler M.E."/>
        </authorList>
    </citation>
    <scope>NUCLEOTIDE SEQUENCE</scope>
</reference>
<name>A0A383DJR4_9ZZZZ</name>
<gene>
    <name evidence="1" type="ORF">METZ01_LOCUS497423</name>
</gene>
<feature type="non-terminal residue" evidence="1">
    <location>
        <position position="1"/>
    </location>
</feature>
<organism evidence="1">
    <name type="scientific">marine metagenome</name>
    <dbReference type="NCBI Taxonomy" id="408172"/>
    <lineage>
        <taxon>unclassified sequences</taxon>
        <taxon>metagenomes</taxon>
        <taxon>ecological metagenomes</taxon>
    </lineage>
</organism>
<dbReference type="EMBL" id="UINC01217805">
    <property type="protein sequence ID" value="SVE44569.1"/>
    <property type="molecule type" value="Genomic_DNA"/>
</dbReference>
<accession>A0A383DJR4</accession>
<dbReference type="AlphaFoldDB" id="A0A383DJR4"/>
<sequence>VKVKRVELILIYSFGKICLNFLKVAGNIDLMCIL</sequence>
<protein>
    <submittedName>
        <fullName evidence="1">Uncharacterized protein</fullName>
    </submittedName>
</protein>
<proteinExistence type="predicted"/>
<evidence type="ECO:0000313" key="1">
    <source>
        <dbReference type="EMBL" id="SVE44569.1"/>
    </source>
</evidence>